<dbReference type="InterPro" id="IPR016130">
    <property type="entry name" value="Tyr_Pase_AS"/>
</dbReference>
<protein>
    <recommendedName>
        <fullName evidence="2">protein-tyrosine-phosphatase</fullName>
        <ecNumber evidence="2">3.1.3.48</ecNumber>
    </recommendedName>
</protein>
<dbReference type="GO" id="GO:0008330">
    <property type="term" value="F:protein tyrosine/threonine phosphatase activity"/>
    <property type="evidence" value="ECO:0007669"/>
    <property type="project" value="TreeGrafter"/>
</dbReference>
<dbReference type="InterPro" id="IPR000387">
    <property type="entry name" value="Tyr_Pase_dom"/>
</dbReference>
<dbReference type="Proteomes" id="UP000509704">
    <property type="component" value="Chromosome 4"/>
</dbReference>
<feature type="compositionally biased region" description="Low complexity" evidence="5">
    <location>
        <begin position="429"/>
        <end position="442"/>
    </location>
</feature>
<sequence length="479" mass="52622">MVEEGANNASTMLNGHSKSPRSLQAKNTKNLFLNIGDNNATGTDSKRASGYLPNSTAKPMIIGTFNGNGHSQQQVTKVLTPTSNSKYSPSSPIFKRNDTSIYSLPSAVCTSPLYAARKCRSNSNLRSLSNKSERVQSPSLSVNTKELQSLASGRSRSQTMSSSLATSTPLAAESGGKKTWVIPEQGSFNISQRGSYNLKSNFNDDVDVSFSKVYKENAYPNGPLLVIPRKIFLYSEPNLEEILSFDVVINVAKEIVDYTNLIPRDGKLEYYHIPWTHSSKISLDLEYLTNIMRVAVLENKRVLVHCQCGVSRSASLIVAYIMRYFDMSLNDAYGQLKQVATEMSPNMGLIFQLMEWSEQLSQKKDAISTKNEENKLNKCQSVEAHIAIDQENSPSLESFGIPISDFSSQNDITLSPENTPKTSDDFFKTSSASSSASTSSSTIVESQVTPESLEMPSELKGYIPTSSEVSVSSSSSIWR</sequence>
<dbReference type="EMBL" id="CP058607">
    <property type="protein sequence ID" value="QLG72526.1"/>
    <property type="molecule type" value="Genomic_DNA"/>
</dbReference>
<feature type="compositionally biased region" description="Low complexity" evidence="5">
    <location>
        <begin position="466"/>
        <end position="479"/>
    </location>
</feature>
<evidence type="ECO:0000259" key="7">
    <source>
        <dbReference type="PROSITE" id="PS50056"/>
    </source>
</evidence>
<evidence type="ECO:0000256" key="3">
    <source>
        <dbReference type="ARBA" id="ARBA00022801"/>
    </source>
</evidence>
<dbReference type="GO" id="GO:0043409">
    <property type="term" value="P:negative regulation of MAPK cascade"/>
    <property type="evidence" value="ECO:0007669"/>
    <property type="project" value="TreeGrafter"/>
</dbReference>
<dbReference type="PANTHER" id="PTHR10159:SF519">
    <property type="entry name" value="DUAL SPECIFICITY PROTEIN PHOSPHATASE MPK3"/>
    <property type="match status" value="1"/>
</dbReference>
<dbReference type="EC" id="3.1.3.48" evidence="2"/>
<feature type="domain" description="Tyrosine specific protein phosphatases" evidence="7">
    <location>
        <begin position="285"/>
        <end position="338"/>
    </location>
</feature>
<dbReference type="Pfam" id="PF00782">
    <property type="entry name" value="DSPc"/>
    <property type="match status" value="1"/>
</dbReference>
<evidence type="ECO:0000256" key="5">
    <source>
        <dbReference type="SAM" id="MobiDB-lite"/>
    </source>
</evidence>
<dbReference type="SMART" id="SM00195">
    <property type="entry name" value="DSPc"/>
    <property type="match status" value="1"/>
</dbReference>
<evidence type="ECO:0000259" key="6">
    <source>
        <dbReference type="PROSITE" id="PS50054"/>
    </source>
</evidence>
<dbReference type="InterPro" id="IPR000340">
    <property type="entry name" value="Dual-sp_phosphatase_cat-dom"/>
</dbReference>
<feature type="region of interest" description="Disordered" evidence="5">
    <location>
        <begin position="124"/>
        <end position="170"/>
    </location>
</feature>
<feature type="region of interest" description="Disordered" evidence="5">
    <location>
        <begin position="415"/>
        <end position="479"/>
    </location>
</feature>
<feature type="compositionally biased region" description="Polar residues" evidence="5">
    <location>
        <begin position="135"/>
        <end position="151"/>
    </location>
</feature>
<dbReference type="KEGG" id="zmk:HG535_0D02340"/>
<dbReference type="PROSITE" id="PS50054">
    <property type="entry name" value="TYR_PHOSPHATASE_DUAL"/>
    <property type="match status" value="1"/>
</dbReference>
<accession>A0A7H9B266</accession>
<feature type="region of interest" description="Disordered" evidence="5">
    <location>
        <begin position="1"/>
        <end position="23"/>
    </location>
</feature>
<dbReference type="GO" id="GO:0033550">
    <property type="term" value="F:MAP kinase tyrosine phosphatase activity"/>
    <property type="evidence" value="ECO:0007669"/>
    <property type="project" value="TreeGrafter"/>
</dbReference>
<dbReference type="GO" id="GO:0005829">
    <property type="term" value="C:cytosol"/>
    <property type="evidence" value="ECO:0007669"/>
    <property type="project" value="TreeGrafter"/>
</dbReference>
<evidence type="ECO:0000313" key="8">
    <source>
        <dbReference type="EMBL" id="QLG72526.1"/>
    </source>
</evidence>
<comment type="similarity">
    <text evidence="1">Belongs to the protein-tyrosine phosphatase family. Non-receptor class dual specificity subfamily.</text>
</comment>
<dbReference type="GO" id="GO:0005634">
    <property type="term" value="C:nucleus"/>
    <property type="evidence" value="ECO:0007669"/>
    <property type="project" value="TreeGrafter"/>
</dbReference>
<dbReference type="CDD" id="cd14521">
    <property type="entry name" value="DSP_fungal_SDP1-like"/>
    <property type="match status" value="1"/>
</dbReference>
<dbReference type="InterPro" id="IPR020422">
    <property type="entry name" value="TYR_PHOSPHATASE_DUAL_dom"/>
</dbReference>
<feature type="compositionally biased region" description="Low complexity" evidence="5">
    <location>
        <begin position="152"/>
        <end position="170"/>
    </location>
</feature>
<dbReference type="RefSeq" id="XP_037144254.1">
    <property type="nucleotide sequence ID" value="XM_037288359.1"/>
</dbReference>
<name>A0A7H9B266_ZYGMR</name>
<evidence type="ECO:0000256" key="2">
    <source>
        <dbReference type="ARBA" id="ARBA00013064"/>
    </source>
</evidence>
<evidence type="ECO:0000256" key="1">
    <source>
        <dbReference type="ARBA" id="ARBA00008601"/>
    </source>
</evidence>
<dbReference type="PROSITE" id="PS50056">
    <property type="entry name" value="TYR_PHOSPHATASE_2"/>
    <property type="match status" value="1"/>
</dbReference>
<keyword evidence="3" id="KW-0378">Hydrolase</keyword>
<proteinExistence type="inferred from homology"/>
<dbReference type="OrthoDB" id="426001at2759"/>
<dbReference type="AlphaFoldDB" id="A0A7H9B266"/>
<reference evidence="8 9" key="1">
    <citation type="submission" date="2020-07" db="EMBL/GenBank/DDBJ databases">
        <title>The yeast mating-type switching endonuclease HO is a domesticated member of an unorthodox homing genetic element family.</title>
        <authorList>
            <person name="Coughlan A.Y."/>
            <person name="Lombardi L."/>
            <person name="Braun-Galleani S."/>
            <person name="Martos A.R."/>
            <person name="Galeote V."/>
            <person name="Bigey F."/>
            <person name="Dequin S."/>
            <person name="Byrne K.P."/>
            <person name="Wolfe K.H."/>
        </authorList>
    </citation>
    <scope>NUCLEOTIDE SEQUENCE [LARGE SCALE GENOMIC DNA]</scope>
    <source>
        <strain evidence="8 9">NRRL Y-6702</strain>
    </source>
</reference>
<keyword evidence="9" id="KW-1185">Reference proteome</keyword>
<evidence type="ECO:0000256" key="4">
    <source>
        <dbReference type="ARBA" id="ARBA00022912"/>
    </source>
</evidence>
<dbReference type="GeneID" id="59236250"/>
<dbReference type="SUPFAM" id="SSF52799">
    <property type="entry name" value="(Phosphotyrosine protein) phosphatases II"/>
    <property type="match status" value="1"/>
</dbReference>
<gene>
    <name evidence="8" type="ORF">HG535_0D02340</name>
</gene>
<dbReference type="PROSITE" id="PS00383">
    <property type="entry name" value="TYR_PHOSPHATASE_1"/>
    <property type="match status" value="1"/>
</dbReference>
<dbReference type="InterPro" id="IPR029021">
    <property type="entry name" value="Prot-tyrosine_phosphatase-like"/>
</dbReference>
<keyword evidence="4" id="KW-0904">Protein phosphatase</keyword>
<feature type="domain" description="Tyrosine-protein phosphatase" evidence="6">
    <location>
        <begin position="222"/>
        <end position="362"/>
    </location>
</feature>
<evidence type="ECO:0000313" key="9">
    <source>
        <dbReference type="Proteomes" id="UP000509704"/>
    </source>
</evidence>
<dbReference type="GO" id="GO:0017017">
    <property type="term" value="F:MAP kinase tyrosine/serine/threonine phosphatase activity"/>
    <property type="evidence" value="ECO:0007669"/>
    <property type="project" value="TreeGrafter"/>
</dbReference>
<dbReference type="PANTHER" id="PTHR10159">
    <property type="entry name" value="DUAL SPECIFICITY PROTEIN PHOSPHATASE"/>
    <property type="match status" value="1"/>
</dbReference>
<organism evidence="8 9">
    <name type="scientific">Zygotorulaspora mrakii</name>
    <name type="common">Zygosaccharomyces mrakii</name>
    <dbReference type="NCBI Taxonomy" id="42260"/>
    <lineage>
        <taxon>Eukaryota</taxon>
        <taxon>Fungi</taxon>
        <taxon>Dikarya</taxon>
        <taxon>Ascomycota</taxon>
        <taxon>Saccharomycotina</taxon>
        <taxon>Saccharomycetes</taxon>
        <taxon>Saccharomycetales</taxon>
        <taxon>Saccharomycetaceae</taxon>
        <taxon>Zygotorulaspora</taxon>
    </lineage>
</organism>
<dbReference type="Gene3D" id="3.90.190.10">
    <property type="entry name" value="Protein tyrosine phosphatase superfamily"/>
    <property type="match status" value="1"/>
</dbReference>
<feature type="compositionally biased region" description="Polar residues" evidence="5">
    <location>
        <begin position="7"/>
        <end position="23"/>
    </location>
</feature>